<dbReference type="KEGG" id="sur:STAUR_7308"/>
<name>Q09A85_STIAD</name>
<evidence type="ECO:0000313" key="5">
    <source>
        <dbReference type="Proteomes" id="UP000032702"/>
    </source>
</evidence>
<dbReference type="Proteomes" id="UP000032702">
    <property type="component" value="Unassembled WGS sequence"/>
</dbReference>
<dbReference type="EMBL" id="AAMD01000014">
    <property type="protein sequence ID" value="EAU68619.1"/>
    <property type="molecule type" value="Genomic_DNA"/>
</dbReference>
<dbReference type="Proteomes" id="UP000001351">
    <property type="component" value="Chromosome"/>
</dbReference>
<feature type="signal peptide" evidence="1">
    <location>
        <begin position="1"/>
        <end position="22"/>
    </location>
</feature>
<feature type="chain" id="PRO_5010840375" evidence="1">
    <location>
        <begin position="23"/>
        <end position="296"/>
    </location>
</feature>
<dbReference type="AlphaFoldDB" id="Q09A85"/>
<proteinExistence type="predicted"/>
<dbReference type="STRING" id="378806.STAUR_7308"/>
<reference evidence="2 4" key="2">
    <citation type="journal article" date="2011" name="Mol. Biol. Evol.">
        <title>Comparative genomic analysis of fruiting body formation in Myxococcales.</title>
        <authorList>
            <person name="Huntley S."/>
            <person name="Hamann N."/>
            <person name="Wegener-Feldbrugge S."/>
            <person name="Treuner-Lange A."/>
            <person name="Kube M."/>
            <person name="Reinhardt R."/>
            <person name="Klages S."/>
            <person name="Muller R."/>
            <person name="Ronning C.M."/>
            <person name="Nierman W.C."/>
            <person name="Sogaard-Andersen L."/>
        </authorList>
    </citation>
    <scope>NUCLEOTIDE SEQUENCE [LARGE SCALE GENOMIC DNA]</scope>
    <source>
        <strain evidence="2 4">DW4/3-1</strain>
    </source>
</reference>
<reference evidence="3 5" key="1">
    <citation type="submission" date="2006-04" db="EMBL/GenBank/DDBJ databases">
        <authorList>
            <person name="Nierman W.C."/>
        </authorList>
    </citation>
    <scope>NUCLEOTIDE SEQUENCE [LARGE SCALE GENOMIC DNA]</scope>
    <source>
        <strain evidence="3 5">DW4/3-1</strain>
    </source>
</reference>
<keyword evidence="4" id="KW-1185">Reference proteome</keyword>
<dbReference type="PATRIC" id="fig|378806.16.peg.8009"/>
<dbReference type="eggNOG" id="ENOG50340YK">
    <property type="taxonomic scope" value="Bacteria"/>
</dbReference>
<dbReference type="EMBL" id="CP002271">
    <property type="protein sequence ID" value="ADO75064.1"/>
    <property type="molecule type" value="Genomic_DNA"/>
</dbReference>
<organism evidence="3 5">
    <name type="scientific">Stigmatella aurantiaca (strain DW4/3-1)</name>
    <dbReference type="NCBI Taxonomy" id="378806"/>
    <lineage>
        <taxon>Bacteria</taxon>
        <taxon>Pseudomonadati</taxon>
        <taxon>Myxococcota</taxon>
        <taxon>Myxococcia</taxon>
        <taxon>Myxococcales</taxon>
        <taxon>Cystobacterineae</taxon>
        <taxon>Archangiaceae</taxon>
        <taxon>Stigmatella</taxon>
    </lineage>
</organism>
<accession>Q09A85</accession>
<dbReference type="OrthoDB" id="5510217at2"/>
<protein>
    <submittedName>
        <fullName evidence="2">Conserved uncharacterized protein</fullName>
    </submittedName>
</protein>
<keyword evidence="1" id="KW-0732">Signal</keyword>
<dbReference type="PROSITE" id="PS51257">
    <property type="entry name" value="PROKAR_LIPOPROTEIN"/>
    <property type="match status" value="1"/>
</dbReference>
<evidence type="ECO:0000313" key="4">
    <source>
        <dbReference type="Proteomes" id="UP000001351"/>
    </source>
</evidence>
<dbReference type="HOGENOM" id="CLU_939802_0_0_7"/>
<evidence type="ECO:0000313" key="2">
    <source>
        <dbReference type="EMBL" id="ADO75064.1"/>
    </source>
</evidence>
<evidence type="ECO:0000313" key="3">
    <source>
        <dbReference type="EMBL" id="EAU68619.1"/>
    </source>
</evidence>
<dbReference type="RefSeq" id="WP_002611679.1">
    <property type="nucleotide sequence ID" value="NC_014623.1"/>
</dbReference>
<evidence type="ECO:0000256" key="1">
    <source>
        <dbReference type="SAM" id="SignalP"/>
    </source>
</evidence>
<gene>
    <name evidence="2" type="ordered locus">STAUR_7308</name>
    <name evidence="3" type="ORF">STIAU_6042</name>
</gene>
<sequence>MWKPCLVLATVTLLLTPGPAAACATCACGDPTLTSMGTEQPFAGRLRLATTMRAWGLTSGATQDTAVSLRELRMDVSAAYVPLSWLTLAATMPLQTRTVREVSLAQEQGWGFGDLEVSARATVFRDRGFAPNHLLSLLAGAELPTARTLKDAQGRPLSLDAQLGSGSVDPFAGLAYTGFQDEWSFLVSATGYLPTRGREDFRGGASLRTTLAAQYQPKARWALRLAVDTRLEGHSDTLGVSEPEGSGFIGFLSPDVLFSPTLDMVLQLGVRVPVLNRLTGYVRQAPILQAAFVYDL</sequence>